<keyword evidence="5" id="KW-0446">Lipid-binding</keyword>
<feature type="region of interest" description="Disordered" evidence="6">
    <location>
        <begin position="428"/>
        <end position="451"/>
    </location>
</feature>
<dbReference type="EMBL" id="JASSZA010000006">
    <property type="protein sequence ID" value="KAK2107950.1"/>
    <property type="molecule type" value="Genomic_DNA"/>
</dbReference>
<evidence type="ECO:0000256" key="2">
    <source>
        <dbReference type="ARBA" id="ARBA00010130"/>
    </source>
</evidence>
<feature type="compositionally biased region" description="Low complexity" evidence="6">
    <location>
        <begin position="772"/>
        <end position="787"/>
    </location>
</feature>
<evidence type="ECO:0000259" key="7">
    <source>
        <dbReference type="PROSITE" id="PS50942"/>
    </source>
</evidence>
<dbReference type="Proteomes" id="UP001266305">
    <property type="component" value="Unassembled WGS sequence"/>
</dbReference>
<dbReference type="SMART" id="SM00273">
    <property type="entry name" value="ENTH"/>
    <property type="match status" value="2"/>
</dbReference>
<feature type="compositionally biased region" description="Basic and acidic residues" evidence="6">
    <location>
        <begin position="633"/>
        <end position="647"/>
    </location>
</feature>
<sequence length="3105" mass="350899">MTTSALRRQVKNIVHNYSEAEIKVREATSNDPWAPPHPSLLMSEIADLTFNTVAFTEVMGMLWRRLNDSGENWRHVYKALILLDYLLKTGSKWVAHQCLENLYTIQTLKDFQYIDCYGKDQGVNVREKVKQMIALLKDEERLWQERTHALKTKERMALEGIGIGSGQLGFSRCYSEDYGRSRSSPSSYNSSTSSPRCTSDLEQARPQTSGQEELQLQLALAMSREEAEKGGLLSAISRTELEREERKEKEKLKSSQSPVLDLADIFVPAPAPPSTYCSADPWDIPGLRPNKRDQCLENLYTIQTLKDFQYIDRDGKDQGVNVREKVKQVMALLKDEERLWQERTHALKTKERMALEGIGIGSGQLGFSRCYSEDYGRSRSSPSSYNSSSSSPRCTSDLEQARPQTSGQEELQLQLALAMSHEEAEKGGLLSAISRTELEREERKEKEKLKSSQSPILDLADIFVPAPARPSTYCSADPWDIPGLRPNKRDQCLENLYTIQTLKDFQYIDRDGKDQGVNVREKVKQVMALLKDEERLWQERTHALKTKERMALEGIGIGNGQLGFSRYYSEDYGRSRSSPSSYNSSTSSPRCTSDLEQARPQTSGQEELQLQLALAMSREEAEKGGLLSAISRTELEREERKEKEKLKSSQSPVLDLADIFVPAPAPPSTYCSADPWDIPGLRPNKRDQCLENLYTIQTLKDFQYIDRDGKDQGVNVREKVKQVMALLKDEERLWQERTHALKTKERMALEGIGIGSGQLGFSRCYSEDYGRSRSSPSSYNSSSSSPRCTSDLEQARPQTSGEEELQLQLALAMSREGAEKGELLSAISRTELEREERKEKEKLKSSQSPVLDLADIFVPAPAPPSTYCSADPWDIPGLRPNKRDQCLENLYTIQTLKDFQYIDRDGKDQGVNVREKVKQVMALLKDEERLWQERTHALKTKERMALEGIGIGSGQLGFSRCYSEDYGRSRSSPSSYNSSSSSPRCTSDLEQARPQTSGQEELQLQLALAMSHEEAEKGGLLSAISRTELEREERKEKEKLKSSQSPVLDLADIFVPAPAPPSTYCSADPWDIPGLRPNKRDQCLENLYTIQTLKDFQYIDRDGKDQGVNVREKVKQVMALLKDEERLWQERTHALKTKERMALEGIGIGSGQLGFSRCYSEDYGRSRSSPSSYNSSSSSPRCTSDLEQARPQTSGEEELQLQLALAMSREGAEKGELLSAISRTELEREERKEKEKLKSSQSPVLDLADIFVPAPARPSTYCSADPWDIPGLRPNKRDQCLENLYTIQTLKDFQYIDRDGKDQGVNVREKVKQVMALLKDEERLWQERTHALKTKERMALEGIGIGNGQLGFSRYYSEDYGRSRSSPSSYNSSTSSPRCTSDLEQARPQTSGQEELQLQLALAMSREEAEKGGLLSAISRTELEREERKEKEKLKSSQSPVLDLADIFVPAPAPPSTYCSADPWDIPGLRPNKRDQCLENLYTIQTLKDFQYIDRDGKDQGVNVREKVKQVMALLKDEERLWQERTHALKTKERMALEGIGIGSGQLGFSRCYSEDYGRSRSSPSSYNSSSSSPRCTSDLEQARPQTSGEEELQLQLALAMSREGAEKGELLSAISRTELEREERKEKEKLKSSQSPVLDLADIFVPAPAPPSTYCSADPWDIPGLRPNKRDQCLENLYTIQTLKDFQYIDRDGKDQGVNVREKVKQVMALLKDEERLWQERTHALKTKERMALEGIGIGSGQLGFSRCYSEDYGRSRSSPSSYNSSSSSPRCTSDLEQARPQTSGQEELQLQLALAMSHEEAEKGGLLSAISRTELEREERKEKEKLKSSQSPVLDLADIFVPAPAPPSTYCSADPWDIPGLRPNKRDQCLENLYTIQTLKDFQYIDRDGKDQGVNVREKVKQVMALLKDEERLWQERTHALKTKERMALEGIGIGSGQLGFSRCYSEDYGRSRSSPSSYNSSSSSPRCTSDLEQARPQTSGEEELQLQLALAMSREGAEKGELLSAISRTELEREERKEKEKLKSSQSPILDLADIFVPAPARPSTYCSADPWDIPGLRPNKRDQCLENLYTIQTLKDFQYIDRDGKDQGVNVREKVKQVMALLKDEERLWQERTHALKTKERMALEGIGIGNGQLGFSRYYSEDYGRSRSSPSSYNSSTSSPRCTSDLEQARPQTSGQEELQLQLALAMSREEAEKGELLSAISRTELEREERKEKEKLKSSQSPVLDLADIFVPAPARPSTYCSADPWDIPGLRPNKRDQCLENLYTIQTLKDFQYIDRDGKDQGVNVREKVKQVMALLKDEERLWQERTHALKTKERMALEGIGIGNGQLGFSRYYSEDYGRSRSSPSSYNSSTSSPRCTSDLEQARPQTSGQEELQLQLALAMSREEAEKGGLLSAISRTELEREERKEKEKLKSSQSPVLDLADIFVPAPAPPSTYCSADPWDIPGLRPNKRDQCLENLYTIQTLKDFQYIDRDGKDQGVNVREKVKQVMALLKDEERLWQERTHALKTKERMALEGIGIGSGQLGFSRCYSEDYGRSRSSPSSYNSSSSSPRCTSDLEQARPQTSGEEELQLQLALAMSREGAEKGELLSAISRTELEREERKEKEKLKSSQSPVLDLADIFVPAPAPPSTYCSADPWDIPGLRPNKRDQCLENLYTIQTLKDFQYIDRDGKDQGVNVREKVKQVMALLKDEERLWQERTHALKTKERMALEGIGIGSGQLGFSRCYSEDYGRSRSSPSSYNSSTSSPRCTSDLEQARPQTSGQKELQLQLALAMSREEAEKGGLLSAISRTELEREERKEKEKLKSSQSPVLDLADIFVPAPAPPSTYCSADPWDIPGLRPNKRDQCLENLYTIQTLKDFQYIDRDGKDQGVNVREKVKQVMALLKDEERLWQERTHALKTKERMALEGIGIGSGQLGFSRCYSEDYGRSRSSPSSYNSSTSSPRCTSDLEQARPQTSGQKELQLQLALAMSREEAEKGELLSAISRTELEREERKEKEKLKSSQSPVLDLADIFVPAPAPPSTYCSADPWDIPGLRPNKRDQCLENLYTIQTLKDFQYIDRDGKDQGVNVREKVKQVMALLKDEERLWQERTHAL</sequence>
<evidence type="ECO:0000256" key="4">
    <source>
        <dbReference type="ARBA" id="ARBA00022553"/>
    </source>
</evidence>
<feature type="compositionally biased region" description="Low complexity" evidence="6">
    <location>
        <begin position="378"/>
        <end position="393"/>
    </location>
</feature>
<feature type="region of interest" description="Disordered" evidence="6">
    <location>
        <begin position="2398"/>
        <end position="2421"/>
    </location>
</feature>
<feature type="compositionally biased region" description="Low complexity" evidence="6">
    <location>
        <begin position="1560"/>
        <end position="1575"/>
    </location>
</feature>
<feature type="compositionally biased region" description="Low complexity" evidence="6">
    <location>
        <begin position="2151"/>
        <end position="2168"/>
    </location>
</feature>
<dbReference type="CDD" id="cd16990">
    <property type="entry name" value="ENTH_Epsin"/>
    <property type="match status" value="1"/>
</dbReference>
<protein>
    <recommendedName>
        <fullName evidence="7">ENTH domain-containing protein</fullName>
    </recommendedName>
</protein>
<feature type="compositionally biased region" description="Basic and acidic residues" evidence="6">
    <location>
        <begin position="1421"/>
        <end position="1435"/>
    </location>
</feature>
<feature type="compositionally biased region" description="Low complexity" evidence="6">
    <location>
        <begin position="2348"/>
        <end position="2365"/>
    </location>
</feature>
<feature type="region of interest" description="Disordered" evidence="6">
    <location>
        <begin position="968"/>
        <end position="1003"/>
    </location>
</feature>
<dbReference type="Gene3D" id="1.25.40.90">
    <property type="match status" value="16"/>
</dbReference>
<feature type="region of interest" description="Disordered" evidence="6">
    <location>
        <begin position="2938"/>
        <end position="2971"/>
    </location>
</feature>
<feature type="compositionally biased region" description="Low complexity" evidence="6">
    <location>
        <begin position="969"/>
        <end position="984"/>
    </location>
</feature>
<feature type="region of interest" description="Disordered" evidence="6">
    <location>
        <begin position="2741"/>
        <end position="2773"/>
    </location>
</feature>
<evidence type="ECO:0000256" key="5">
    <source>
        <dbReference type="ARBA" id="ARBA00023121"/>
    </source>
</evidence>
<evidence type="ECO:0000256" key="1">
    <source>
        <dbReference type="ARBA" id="ARBA00004496"/>
    </source>
</evidence>
<feature type="compositionally biased region" description="Basic and acidic residues" evidence="6">
    <location>
        <begin position="2406"/>
        <end position="2420"/>
    </location>
</feature>
<feature type="domain" description="ENTH" evidence="7">
    <location>
        <begin position="12"/>
        <end position="146"/>
    </location>
</feature>
<accession>A0ABQ9VFJ4</accession>
<feature type="region of interest" description="Disordered" evidence="6">
    <location>
        <begin position="1756"/>
        <end position="1791"/>
    </location>
</feature>
<feature type="compositionally biased region" description="Low complexity" evidence="6">
    <location>
        <begin position="181"/>
        <end position="198"/>
    </location>
</feature>
<keyword evidence="4" id="KW-0597">Phosphoprotein</keyword>
<feature type="compositionally biased region" description="Low complexity" evidence="6">
    <location>
        <begin position="1363"/>
        <end position="1380"/>
    </location>
</feature>
<feature type="compositionally biased region" description="Low complexity" evidence="6">
    <location>
        <begin position="1757"/>
        <end position="1772"/>
    </location>
</feature>
<feature type="region of interest" description="Disordered" evidence="6">
    <location>
        <begin position="771"/>
        <end position="806"/>
    </location>
</feature>
<evidence type="ECO:0000256" key="6">
    <source>
        <dbReference type="SAM" id="MobiDB-lite"/>
    </source>
</evidence>
<dbReference type="SMART" id="SM00726">
    <property type="entry name" value="UIM"/>
    <property type="match status" value="15"/>
</dbReference>
<evidence type="ECO:0000313" key="9">
    <source>
        <dbReference type="Proteomes" id="UP001266305"/>
    </source>
</evidence>
<feature type="region of interest" description="Disordered" evidence="6">
    <location>
        <begin position="1165"/>
        <end position="1199"/>
    </location>
</feature>
<organism evidence="8 9">
    <name type="scientific">Saguinus oedipus</name>
    <name type="common">Cotton-top tamarin</name>
    <name type="synonym">Oedipomidas oedipus</name>
    <dbReference type="NCBI Taxonomy" id="9490"/>
    <lineage>
        <taxon>Eukaryota</taxon>
        <taxon>Metazoa</taxon>
        <taxon>Chordata</taxon>
        <taxon>Craniata</taxon>
        <taxon>Vertebrata</taxon>
        <taxon>Euteleostomi</taxon>
        <taxon>Mammalia</taxon>
        <taxon>Eutheria</taxon>
        <taxon>Euarchontoglires</taxon>
        <taxon>Primates</taxon>
        <taxon>Haplorrhini</taxon>
        <taxon>Platyrrhini</taxon>
        <taxon>Cebidae</taxon>
        <taxon>Callitrichinae</taxon>
        <taxon>Saguinus</taxon>
    </lineage>
</organism>
<feature type="region of interest" description="Disordered" evidence="6">
    <location>
        <begin position="2150"/>
        <end position="2184"/>
    </location>
</feature>
<evidence type="ECO:0000313" key="8">
    <source>
        <dbReference type="EMBL" id="KAK2107950.1"/>
    </source>
</evidence>
<feature type="compositionally biased region" description="Low complexity" evidence="6">
    <location>
        <begin position="1166"/>
        <end position="1181"/>
    </location>
</feature>
<feature type="region of interest" description="Disordered" evidence="6">
    <location>
        <begin position="377"/>
        <end position="412"/>
    </location>
</feature>
<dbReference type="PROSITE" id="PS50942">
    <property type="entry name" value="ENTH"/>
    <property type="match status" value="1"/>
</dbReference>
<feature type="region of interest" description="Disordered" evidence="6">
    <location>
        <begin position="574"/>
        <end position="606"/>
    </location>
</feature>
<keyword evidence="3" id="KW-0963">Cytoplasm</keyword>
<feature type="region of interest" description="Disordered" evidence="6">
    <location>
        <begin position="180"/>
        <end position="213"/>
    </location>
</feature>
<feature type="compositionally biased region" description="Low complexity" evidence="6">
    <location>
        <begin position="2742"/>
        <end position="2759"/>
    </location>
</feature>
<dbReference type="InterPro" id="IPR003903">
    <property type="entry name" value="UIM_dom"/>
</dbReference>
<dbReference type="SUPFAM" id="SSF48464">
    <property type="entry name" value="ENTH/VHS domain"/>
    <property type="match status" value="16"/>
</dbReference>
<dbReference type="PANTHER" id="PTHR12276:SF16">
    <property type="entry name" value="EPSIN-3"/>
    <property type="match status" value="1"/>
</dbReference>
<feature type="region of interest" description="Disordered" evidence="6">
    <location>
        <begin position="1362"/>
        <end position="1395"/>
    </location>
</feature>
<dbReference type="PANTHER" id="PTHR12276">
    <property type="entry name" value="EPSIN/ENT-RELATED"/>
    <property type="match status" value="1"/>
</dbReference>
<feature type="region of interest" description="Disordered" evidence="6">
    <location>
        <begin position="1953"/>
        <end position="1988"/>
    </location>
</feature>
<feature type="compositionally biased region" description="Low complexity" evidence="6">
    <location>
        <begin position="2939"/>
        <end position="2956"/>
    </location>
</feature>
<dbReference type="Pfam" id="PF02809">
    <property type="entry name" value="UIM"/>
    <property type="match status" value="15"/>
</dbReference>
<comment type="similarity">
    <text evidence="2">Belongs to the epsin family.</text>
</comment>
<name>A0ABQ9VFJ4_SAGOE</name>
<comment type="caution">
    <text evidence="8">The sequence shown here is derived from an EMBL/GenBank/DDBJ whole genome shotgun (WGS) entry which is preliminary data.</text>
</comment>
<feature type="region of interest" description="Disordered" evidence="6">
    <location>
        <begin position="1559"/>
        <end position="1593"/>
    </location>
</feature>
<feature type="region of interest" description="Disordered" evidence="6">
    <location>
        <begin position="2544"/>
        <end position="2578"/>
    </location>
</feature>
<proteinExistence type="inferred from homology"/>
<keyword evidence="9" id="KW-1185">Reference proteome</keyword>
<feature type="compositionally biased region" description="Low complexity" evidence="6">
    <location>
        <begin position="2545"/>
        <end position="2560"/>
    </location>
</feature>
<comment type="subcellular location">
    <subcellularLocation>
        <location evidence="1">Cytoplasm</location>
    </subcellularLocation>
</comment>
<feature type="region of interest" description="Disordered" evidence="6">
    <location>
        <begin position="231"/>
        <end position="254"/>
    </location>
</feature>
<dbReference type="PROSITE" id="PS50330">
    <property type="entry name" value="UIM"/>
    <property type="match status" value="15"/>
</dbReference>
<dbReference type="InterPro" id="IPR013809">
    <property type="entry name" value="ENTH"/>
</dbReference>
<gene>
    <name evidence="8" type="ORF">P7K49_013115</name>
</gene>
<feature type="compositionally biased region" description="Basic and acidic residues" evidence="6">
    <location>
        <begin position="239"/>
        <end position="253"/>
    </location>
</feature>
<dbReference type="Pfam" id="PF01417">
    <property type="entry name" value="ENTH"/>
    <property type="match status" value="16"/>
</dbReference>
<feature type="compositionally biased region" description="Low complexity" evidence="6">
    <location>
        <begin position="575"/>
        <end position="592"/>
    </location>
</feature>
<feature type="compositionally biased region" description="Basic and acidic residues" evidence="6">
    <location>
        <begin position="436"/>
        <end position="450"/>
    </location>
</feature>
<feature type="compositionally biased region" description="Low complexity" evidence="6">
    <location>
        <begin position="1954"/>
        <end position="1969"/>
    </location>
</feature>
<dbReference type="InterPro" id="IPR008942">
    <property type="entry name" value="ENTH_VHS"/>
</dbReference>
<feature type="region of interest" description="Disordered" evidence="6">
    <location>
        <begin position="2347"/>
        <end position="2380"/>
    </location>
</feature>
<feature type="region of interest" description="Disordered" evidence="6">
    <location>
        <begin position="625"/>
        <end position="648"/>
    </location>
</feature>
<evidence type="ECO:0000256" key="3">
    <source>
        <dbReference type="ARBA" id="ARBA00022490"/>
    </source>
</evidence>
<feature type="region of interest" description="Disordered" evidence="6">
    <location>
        <begin position="1413"/>
        <end position="1436"/>
    </location>
</feature>
<reference evidence="8 9" key="1">
    <citation type="submission" date="2023-05" db="EMBL/GenBank/DDBJ databases">
        <title>B98-5 Cell Line De Novo Hybrid Assembly: An Optical Mapping Approach.</title>
        <authorList>
            <person name="Kananen K."/>
            <person name="Auerbach J.A."/>
            <person name="Kautto E."/>
            <person name="Blachly J.S."/>
        </authorList>
    </citation>
    <scope>NUCLEOTIDE SEQUENCE [LARGE SCALE GENOMIC DNA]</scope>
    <source>
        <strain evidence="8">B95-8</strain>
        <tissue evidence="8">Cell line</tissue>
    </source>
</reference>